<proteinExistence type="predicted"/>
<reference evidence="1" key="2">
    <citation type="submission" date="2023-06" db="EMBL/GenBank/DDBJ databases">
        <authorList>
            <person name="Ma L."/>
            <person name="Liu K.-W."/>
            <person name="Li Z."/>
            <person name="Hsiao Y.-Y."/>
            <person name="Qi Y."/>
            <person name="Fu T."/>
            <person name="Tang G."/>
            <person name="Zhang D."/>
            <person name="Sun W.-H."/>
            <person name="Liu D.-K."/>
            <person name="Li Y."/>
            <person name="Chen G.-Z."/>
            <person name="Liu X.-D."/>
            <person name="Liao X.-Y."/>
            <person name="Jiang Y.-T."/>
            <person name="Yu X."/>
            <person name="Hao Y."/>
            <person name="Huang J."/>
            <person name="Zhao X.-W."/>
            <person name="Ke S."/>
            <person name="Chen Y.-Y."/>
            <person name="Wu W.-L."/>
            <person name="Hsu J.-L."/>
            <person name="Lin Y.-F."/>
            <person name="Huang M.-D."/>
            <person name="Li C.-Y."/>
            <person name="Huang L."/>
            <person name="Wang Z.-W."/>
            <person name="Zhao X."/>
            <person name="Zhong W.-Y."/>
            <person name="Peng D.-H."/>
            <person name="Ahmad S."/>
            <person name="Lan S."/>
            <person name="Zhang J.-S."/>
            <person name="Tsai W.-C."/>
            <person name="Van De Peer Y."/>
            <person name="Liu Z.-J."/>
        </authorList>
    </citation>
    <scope>NUCLEOTIDE SEQUENCE</scope>
    <source>
        <strain evidence="1">CP</strain>
        <tissue evidence="1">Leaves</tissue>
    </source>
</reference>
<sequence>MNGGLLDVQSFNAGRTSENNQLMLVEQSPEQLQTENTFYQTRSSSQGTLHAAVKKE</sequence>
<evidence type="ECO:0000313" key="2">
    <source>
        <dbReference type="Proteomes" id="UP001180020"/>
    </source>
</evidence>
<comment type="caution">
    <text evidence="1">The sequence shown here is derived from an EMBL/GenBank/DDBJ whole genome shotgun (WGS) entry which is preliminary data.</text>
</comment>
<accession>A0AAV9EB47</accession>
<evidence type="ECO:0000313" key="1">
    <source>
        <dbReference type="EMBL" id="KAK1310720.1"/>
    </source>
</evidence>
<protein>
    <submittedName>
        <fullName evidence="1">Uncharacterized protein</fullName>
    </submittedName>
</protein>
<organism evidence="1 2">
    <name type="scientific">Acorus calamus</name>
    <name type="common">Sweet flag</name>
    <dbReference type="NCBI Taxonomy" id="4465"/>
    <lineage>
        <taxon>Eukaryota</taxon>
        <taxon>Viridiplantae</taxon>
        <taxon>Streptophyta</taxon>
        <taxon>Embryophyta</taxon>
        <taxon>Tracheophyta</taxon>
        <taxon>Spermatophyta</taxon>
        <taxon>Magnoliopsida</taxon>
        <taxon>Liliopsida</taxon>
        <taxon>Acoraceae</taxon>
        <taxon>Acorus</taxon>
    </lineage>
</organism>
<dbReference type="EMBL" id="JAUJYO010000008">
    <property type="protein sequence ID" value="KAK1310720.1"/>
    <property type="molecule type" value="Genomic_DNA"/>
</dbReference>
<dbReference type="Proteomes" id="UP001180020">
    <property type="component" value="Unassembled WGS sequence"/>
</dbReference>
<dbReference type="AlphaFoldDB" id="A0AAV9EB47"/>
<name>A0AAV9EB47_ACOCL</name>
<gene>
    <name evidence="1" type="ORF">QJS10_CPA08g00374</name>
</gene>
<keyword evidence="2" id="KW-1185">Reference proteome</keyword>
<reference evidence="1" key="1">
    <citation type="journal article" date="2023" name="Nat. Commun.">
        <title>Diploid and tetraploid genomes of Acorus and the evolution of monocots.</title>
        <authorList>
            <person name="Ma L."/>
            <person name="Liu K.W."/>
            <person name="Li Z."/>
            <person name="Hsiao Y.Y."/>
            <person name="Qi Y."/>
            <person name="Fu T."/>
            <person name="Tang G.D."/>
            <person name="Zhang D."/>
            <person name="Sun W.H."/>
            <person name="Liu D.K."/>
            <person name="Li Y."/>
            <person name="Chen G.Z."/>
            <person name="Liu X.D."/>
            <person name="Liao X.Y."/>
            <person name="Jiang Y.T."/>
            <person name="Yu X."/>
            <person name="Hao Y."/>
            <person name="Huang J."/>
            <person name="Zhao X.W."/>
            <person name="Ke S."/>
            <person name="Chen Y.Y."/>
            <person name="Wu W.L."/>
            <person name="Hsu J.L."/>
            <person name="Lin Y.F."/>
            <person name="Huang M.D."/>
            <person name="Li C.Y."/>
            <person name="Huang L."/>
            <person name="Wang Z.W."/>
            <person name="Zhao X."/>
            <person name="Zhong W.Y."/>
            <person name="Peng D.H."/>
            <person name="Ahmad S."/>
            <person name="Lan S."/>
            <person name="Zhang J.S."/>
            <person name="Tsai W.C."/>
            <person name="Van de Peer Y."/>
            <person name="Liu Z.J."/>
        </authorList>
    </citation>
    <scope>NUCLEOTIDE SEQUENCE</scope>
    <source>
        <strain evidence="1">CP</strain>
    </source>
</reference>